<comment type="caution">
    <text evidence="1">The sequence shown here is derived from an EMBL/GenBank/DDBJ whole genome shotgun (WGS) entry which is preliminary data.</text>
</comment>
<name>A0AAD7TLU3_9APHY</name>
<dbReference type="EMBL" id="JAPEVG010000305">
    <property type="protein sequence ID" value="KAJ8469108.1"/>
    <property type="molecule type" value="Genomic_DNA"/>
</dbReference>
<accession>A0AAD7TLU3</accession>
<protein>
    <submittedName>
        <fullName evidence="1">Uncharacterized protein</fullName>
    </submittedName>
</protein>
<evidence type="ECO:0000313" key="2">
    <source>
        <dbReference type="Proteomes" id="UP001215151"/>
    </source>
</evidence>
<evidence type="ECO:0000313" key="1">
    <source>
        <dbReference type="EMBL" id="KAJ8469108.1"/>
    </source>
</evidence>
<sequence>MGRPAIISQMATGPIIVVNNSTASVHAFVSKYNTPNGNESWYLIPAGVAQSWSRNDWELVAFKNAADTSRAGVYVQVDTTVIYNSLSHLIVA</sequence>
<reference evidence="1" key="1">
    <citation type="submission" date="2022-11" db="EMBL/GenBank/DDBJ databases">
        <title>Genome Sequence of Cubamyces cubensis.</title>
        <authorList>
            <person name="Buettner E."/>
        </authorList>
    </citation>
    <scope>NUCLEOTIDE SEQUENCE</scope>
    <source>
        <strain evidence="1">MPL-01</strain>
    </source>
</reference>
<organism evidence="1 2">
    <name type="scientific">Trametes cubensis</name>
    <dbReference type="NCBI Taxonomy" id="1111947"/>
    <lineage>
        <taxon>Eukaryota</taxon>
        <taxon>Fungi</taxon>
        <taxon>Dikarya</taxon>
        <taxon>Basidiomycota</taxon>
        <taxon>Agaricomycotina</taxon>
        <taxon>Agaricomycetes</taxon>
        <taxon>Polyporales</taxon>
        <taxon>Polyporaceae</taxon>
        <taxon>Trametes</taxon>
    </lineage>
</organism>
<dbReference type="Proteomes" id="UP001215151">
    <property type="component" value="Unassembled WGS sequence"/>
</dbReference>
<keyword evidence="2" id="KW-1185">Reference proteome</keyword>
<dbReference type="AlphaFoldDB" id="A0AAD7TLU3"/>
<proteinExistence type="predicted"/>
<gene>
    <name evidence="1" type="ORF">ONZ51_g9205</name>
</gene>